<keyword evidence="1" id="KW-0597">Phosphoprotein</keyword>
<evidence type="ECO:0000259" key="3">
    <source>
        <dbReference type="PROSITE" id="PS50110"/>
    </source>
</evidence>
<dbReference type="SUPFAM" id="SSF52172">
    <property type="entry name" value="CheY-like"/>
    <property type="match status" value="1"/>
</dbReference>
<dbReference type="PANTHER" id="PTHR44591:SF14">
    <property type="entry name" value="PROTEIN PILG"/>
    <property type="match status" value="1"/>
</dbReference>
<gene>
    <name evidence="4" type="ORF">LCGC14_2405970</name>
</gene>
<evidence type="ECO:0000313" key="4">
    <source>
        <dbReference type="EMBL" id="KKL25376.1"/>
    </source>
</evidence>
<feature type="non-terminal residue" evidence="4">
    <location>
        <position position="1"/>
    </location>
</feature>
<sequence length="99" mass="11219">LTLEGYKVILVSTGQETLKKLREKTPDLLLLDLRMPDMHDLEILKTIRQENKELPIILCTVYKKVQDNSTIGASGVAGYFIKPFGINHLKALIKKSLKK</sequence>
<dbReference type="InterPro" id="IPR011006">
    <property type="entry name" value="CheY-like_superfamily"/>
</dbReference>
<reference evidence="4" key="1">
    <citation type="journal article" date="2015" name="Nature">
        <title>Complex archaea that bridge the gap between prokaryotes and eukaryotes.</title>
        <authorList>
            <person name="Spang A."/>
            <person name="Saw J.H."/>
            <person name="Jorgensen S.L."/>
            <person name="Zaremba-Niedzwiedzka K."/>
            <person name="Martijn J."/>
            <person name="Lind A.E."/>
            <person name="van Eijk R."/>
            <person name="Schleper C."/>
            <person name="Guy L."/>
            <person name="Ettema T.J."/>
        </authorList>
    </citation>
    <scope>NUCLEOTIDE SEQUENCE</scope>
</reference>
<evidence type="ECO:0000256" key="1">
    <source>
        <dbReference type="ARBA" id="ARBA00022553"/>
    </source>
</evidence>
<evidence type="ECO:0000256" key="2">
    <source>
        <dbReference type="ARBA" id="ARBA00023012"/>
    </source>
</evidence>
<dbReference type="InterPro" id="IPR050595">
    <property type="entry name" value="Bact_response_regulator"/>
</dbReference>
<dbReference type="PANTHER" id="PTHR44591">
    <property type="entry name" value="STRESS RESPONSE REGULATOR PROTEIN 1"/>
    <property type="match status" value="1"/>
</dbReference>
<dbReference type="Pfam" id="PF00072">
    <property type="entry name" value="Response_reg"/>
    <property type="match status" value="1"/>
</dbReference>
<dbReference type="GO" id="GO:0000160">
    <property type="term" value="P:phosphorelay signal transduction system"/>
    <property type="evidence" value="ECO:0007669"/>
    <property type="project" value="UniProtKB-KW"/>
</dbReference>
<dbReference type="PROSITE" id="PS50110">
    <property type="entry name" value="RESPONSE_REGULATORY"/>
    <property type="match status" value="1"/>
</dbReference>
<comment type="caution">
    <text evidence="4">The sequence shown here is derived from an EMBL/GenBank/DDBJ whole genome shotgun (WGS) entry which is preliminary data.</text>
</comment>
<dbReference type="InterPro" id="IPR001789">
    <property type="entry name" value="Sig_transdc_resp-reg_receiver"/>
</dbReference>
<proteinExistence type="predicted"/>
<keyword evidence="2" id="KW-0902">Two-component regulatory system</keyword>
<dbReference type="Gene3D" id="3.40.50.2300">
    <property type="match status" value="1"/>
</dbReference>
<protein>
    <recommendedName>
        <fullName evidence="3">Response regulatory domain-containing protein</fullName>
    </recommendedName>
</protein>
<accession>A0A0F9E696</accession>
<dbReference type="EMBL" id="LAZR01036239">
    <property type="protein sequence ID" value="KKL25376.1"/>
    <property type="molecule type" value="Genomic_DNA"/>
</dbReference>
<name>A0A0F9E696_9ZZZZ</name>
<organism evidence="4">
    <name type="scientific">marine sediment metagenome</name>
    <dbReference type="NCBI Taxonomy" id="412755"/>
    <lineage>
        <taxon>unclassified sequences</taxon>
        <taxon>metagenomes</taxon>
        <taxon>ecological metagenomes</taxon>
    </lineage>
</organism>
<dbReference type="SMART" id="SM00448">
    <property type="entry name" value="REC"/>
    <property type="match status" value="1"/>
</dbReference>
<dbReference type="AlphaFoldDB" id="A0A0F9E696"/>
<feature type="domain" description="Response regulatory" evidence="3">
    <location>
        <begin position="1"/>
        <end position="97"/>
    </location>
</feature>